<evidence type="ECO:0000313" key="10">
    <source>
        <dbReference type="EMBL" id="ABK15359.1"/>
    </source>
</evidence>
<dbReference type="EC" id="2.1.1.63" evidence="3"/>
<accession>A0B9I5</accession>
<reference evidence="10 11" key="1">
    <citation type="submission" date="2006-10" db="EMBL/GenBank/DDBJ databases">
        <title>Complete sequence of Methanosaeta thermophila PT.</title>
        <authorList>
            <consortium name="US DOE Joint Genome Institute"/>
            <person name="Copeland A."/>
            <person name="Lucas S."/>
            <person name="Lapidus A."/>
            <person name="Barry K."/>
            <person name="Detter J.C."/>
            <person name="Glavina del Rio T."/>
            <person name="Hammon N."/>
            <person name="Israni S."/>
            <person name="Pitluck S."/>
            <person name="Chain P."/>
            <person name="Malfatti S."/>
            <person name="Shin M."/>
            <person name="Vergez L."/>
            <person name="Schmutz J."/>
            <person name="Larimer F."/>
            <person name="Land M."/>
            <person name="Hauser L."/>
            <person name="Kyrpides N."/>
            <person name="Kim E."/>
            <person name="Smith K.S."/>
            <person name="Ingram-Smith C."/>
            <person name="Richardson P."/>
        </authorList>
    </citation>
    <scope>NUCLEOTIDE SEQUENCE [LARGE SCALE GENOMIC DNA]</scope>
    <source>
        <strain evidence="11">DSM 6194 / JCM 14653 / NBRC 101360 / PT</strain>
    </source>
</reference>
<evidence type="ECO:0000256" key="3">
    <source>
        <dbReference type="ARBA" id="ARBA00011918"/>
    </source>
</evidence>
<protein>
    <recommendedName>
        <fullName evidence="3">methylated-DNA--[protein]-cysteine S-methyltransferase</fullName>
        <ecNumber evidence="3">2.1.1.63</ecNumber>
    </recommendedName>
</protein>
<keyword evidence="7" id="KW-0234">DNA repair</keyword>
<dbReference type="SUPFAM" id="SSF46767">
    <property type="entry name" value="Methylated DNA-protein cysteine methyltransferase, C-terminal domain"/>
    <property type="match status" value="1"/>
</dbReference>
<comment type="catalytic activity">
    <reaction evidence="8">
        <text>a 6-O-methyl-2'-deoxyguanosine in DNA + L-cysteinyl-[protein] = S-methyl-L-cysteinyl-[protein] + a 2'-deoxyguanosine in DNA</text>
        <dbReference type="Rhea" id="RHEA:24000"/>
        <dbReference type="Rhea" id="RHEA-COMP:10131"/>
        <dbReference type="Rhea" id="RHEA-COMP:10132"/>
        <dbReference type="Rhea" id="RHEA-COMP:11367"/>
        <dbReference type="Rhea" id="RHEA-COMP:11368"/>
        <dbReference type="ChEBI" id="CHEBI:29950"/>
        <dbReference type="ChEBI" id="CHEBI:82612"/>
        <dbReference type="ChEBI" id="CHEBI:85445"/>
        <dbReference type="ChEBI" id="CHEBI:85448"/>
        <dbReference type="EC" id="2.1.1.63"/>
    </reaction>
</comment>
<comment type="similarity">
    <text evidence="2">Belongs to the MGMT family.</text>
</comment>
<dbReference type="GO" id="GO:0006281">
    <property type="term" value="P:DNA repair"/>
    <property type="evidence" value="ECO:0007669"/>
    <property type="project" value="UniProtKB-KW"/>
</dbReference>
<dbReference type="STRING" id="349307.Mthe_1589"/>
<evidence type="ECO:0000256" key="8">
    <source>
        <dbReference type="ARBA" id="ARBA00049348"/>
    </source>
</evidence>
<feature type="domain" description="Methylated-DNA-[protein]-cysteine S-methyltransferase DNA binding" evidence="9">
    <location>
        <begin position="48"/>
        <end position="126"/>
    </location>
</feature>
<organism evidence="10 11">
    <name type="scientific">Methanothrix thermoacetophila (strain DSM 6194 / JCM 14653 / NBRC 101360 / PT)</name>
    <name type="common">Methanosaeta thermophila</name>
    <dbReference type="NCBI Taxonomy" id="349307"/>
    <lineage>
        <taxon>Archaea</taxon>
        <taxon>Methanobacteriati</taxon>
        <taxon>Methanobacteriota</taxon>
        <taxon>Stenosarchaea group</taxon>
        <taxon>Methanomicrobia</taxon>
        <taxon>Methanotrichales</taxon>
        <taxon>Methanotrichaceae</taxon>
        <taxon>Methanothrix</taxon>
    </lineage>
</organism>
<dbReference type="OrthoDB" id="372118at2157"/>
<evidence type="ECO:0000256" key="6">
    <source>
        <dbReference type="ARBA" id="ARBA00022763"/>
    </source>
</evidence>
<dbReference type="Proteomes" id="UP000000674">
    <property type="component" value="Chromosome"/>
</dbReference>
<dbReference type="FunFam" id="1.10.10.10:FF:000214">
    <property type="entry name" value="Methylated-DNA--protein-cysteine methyltransferase"/>
    <property type="match status" value="1"/>
</dbReference>
<proteinExistence type="inferred from homology"/>
<dbReference type="AlphaFoldDB" id="A0B9I5"/>
<evidence type="ECO:0000256" key="7">
    <source>
        <dbReference type="ARBA" id="ARBA00023204"/>
    </source>
</evidence>
<dbReference type="Pfam" id="PF01035">
    <property type="entry name" value="DNA_binding_1"/>
    <property type="match status" value="1"/>
</dbReference>
<dbReference type="InterPro" id="IPR001497">
    <property type="entry name" value="MethylDNA_cys_MeTrfase_AS"/>
</dbReference>
<dbReference type="GO" id="GO:0032259">
    <property type="term" value="P:methylation"/>
    <property type="evidence" value="ECO:0007669"/>
    <property type="project" value="UniProtKB-KW"/>
</dbReference>
<dbReference type="GO" id="GO:0003908">
    <property type="term" value="F:methylated-DNA-[protein]-cysteine S-methyltransferase activity"/>
    <property type="evidence" value="ECO:0007669"/>
    <property type="project" value="UniProtKB-EC"/>
</dbReference>
<dbReference type="Gene3D" id="1.10.10.10">
    <property type="entry name" value="Winged helix-like DNA-binding domain superfamily/Winged helix DNA-binding domain"/>
    <property type="match status" value="1"/>
</dbReference>
<evidence type="ECO:0000256" key="5">
    <source>
        <dbReference type="ARBA" id="ARBA00022679"/>
    </source>
</evidence>
<dbReference type="RefSeq" id="WP_011696738.1">
    <property type="nucleotide sequence ID" value="NC_008553.1"/>
</dbReference>
<evidence type="ECO:0000256" key="4">
    <source>
        <dbReference type="ARBA" id="ARBA00022603"/>
    </source>
</evidence>
<keyword evidence="5 10" id="KW-0808">Transferase</keyword>
<evidence type="ECO:0000256" key="1">
    <source>
        <dbReference type="ARBA" id="ARBA00001286"/>
    </source>
</evidence>
<sequence length="140" mass="15275">MSEGTVKRIRLSRASPDLEFSEMAARIAEHIRGGPRPDLDLDLSWCTDFQMAVYRAVLNIPRGSTATYSDVAKIAGRPGAARAVGAALRVNPFPIMIPCHRVVASNGPGGYSQGIDIKLQLLAIEQHEMSREQRSFARIG</sequence>
<evidence type="ECO:0000256" key="2">
    <source>
        <dbReference type="ARBA" id="ARBA00008711"/>
    </source>
</evidence>
<dbReference type="PANTHER" id="PTHR10815">
    <property type="entry name" value="METHYLATED-DNA--PROTEIN-CYSTEINE METHYLTRANSFERASE"/>
    <property type="match status" value="1"/>
</dbReference>
<keyword evidence="4 10" id="KW-0489">Methyltransferase</keyword>
<dbReference type="NCBIfam" id="TIGR00589">
    <property type="entry name" value="ogt"/>
    <property type="match status" value="1"/>
</dbReference>
<evidence type="ECO:0000259" key="9">
    <source>
        <dbReference type="Pfam" id="PF01035"/>
    </source>
</evidence>
<comment type="catalytic activity">
    <reaction evidence="1">
        <text>a 4-O-methyl-thymidine in DNA + L-cysteinyl-[protein] = a thymidine in DNA + S-methyl-L-cysteinyl-[protein]</text>
        <dbReference type="Rhea" id="RHEA:53428"/>
        <dbReference type="Rhea" id="RHEA-COMP:10131"/>
        <dbReference type="Rhea" id="RHEA-COMP:10132"/>
        <dbReference type="Rhea" id="RHEA-COMP:13555"/>
        <dbReference type="Rhea" id="RHEA-COMP:13556"/>
        <dbReference type="ChEBI" id="CHEBI:29950"/>
        <dbReference type="ChEBI" id="CHEBI:82612"/>
        <dbReference type="ChEBI" id="CHEBI:137386"/>
        <dbReference type="ChEBI" id="CHEBI:137387"/>
        <dbReference type="EC" id="2.1.1.63"/>
    </reaction>
</comment>
<dbReference type="InterPro" id="IPR014048">
    <property type="entry name" value="MethylDNA_cys_MeTrfase_DNA-bd"/>
</dbReference>
<keyword evidence="6" id="KW-0227">DNA damage</keyword>
<evidence type="ECO:0000313" key="11">
    <source>
        <dbReference type="Proteomes" id="UP000000674"/>
    </source>
</evidence>
<dbReference type="PANTHER" id="PTHR10815:SF13">
    <property type="entry name" value="METHYLATED-DNA--PROTEIN-CYSTEINE METHYLTRANSFERASE"/>
    <property type="match status" value="1"/>
</dbReference>
<keyword evidence="11" id="KW-1185">Reference proteome</keyword>
<dbReference type="InterPro" id="IPR036217">
    <property type="entry name" value="MethylDNA_cys_MeTrfase_DNAb"/>
</dbReference>
<dbReference type="KEGG" id="mtp:Mthe_1589"/>
<dbReference type="EMBL" id="CP000477">
    <property type="protein sequence ID" value="ABK15359.1"/>
    <property type="molecule type" value="Genomic_DNA"/>
</dbReference>
<dbReference type="GeneID" id="4461917"/>
<gene>
    <name evidence="10" type="ordered locus">Mthe_1589</name>
</gene>
<dbReference type="InterPro" id="IPR036388">
    <property type="entry name" value="WH-like_DNA-bd_sf"/>
</dbReference>
<name>A0B9I5_METTP</name>
<dbReference type="PROSITE" id="PS00374">
    <property type="entry name" value="MGMT"/>
    <property type="match status" value="1"/>
</dbReference>
<dbReference type="CDD" id="cd06445">
    <property type="entry name" value="ATase"/>
    <property type="match status" value="1"/>
</dbReference>
<dbReference type="HOGENOM" id="CLU_000445_52_2_2"/>